<feature type="transmembrane region" description="Helical" evidence="2">
    <location>
        <begin position="417"/>
        <end position="439"/>
    </location>
</feature>
<feature type="transmembrane region" description="Helical" evidence="2">
    <location>
        <begin position="272"/>
        <end position="296"/>
    </location>
</feature>
<feature type="transmembrane region" description="Helical" evidence="2">
    <location>
        <begin position="243"/>
        <end position="265"/>
    </location>
</feature>
<evidence type="ECO:0008006" key="5">
    <source>
        <dbReference type="Google" id="ProtNLM"/>
    </source>
</evidence>
<name>A0A1J4J949_9EUKA</name>
<gene>
    <name evidence="3" type="ORF">TRFO_39066</name>
</gene>
<protein>
    <recommendedName>
        <fullName evidence="5">Intimal thickness related receptor IRP domain-containing protein</fullName>
    </recommendedName>
</protein>
<comment type="caution">
    <text evidence="3">The sequence shown here is derived from an EMBL/GenBank/DDBJ whole genome shotgun (WGS) entry which is preliminary data.</text>
</comment>
<accession>A0A1J4J949</accession>
<dbReference type="OrthoDB" id="10621328at2759"/>
<evidence type="ECO:0000313" key="4">
    <source>
        <dbReference type="Proteomes" id="UP000179807"/>
    </source>
</evidence>
<feature type="compositionally biased region" description="Acidic residues" evidence="1">
    <location>
        <begin position="482"/>
        <end position="501"/>
    </location>
</feature>
<dbReference type="VEuPathDB" id="TrichDB:TRFO_39066"/>
<dbReference type="GeneID" id="94847127"/>
<evidence type="ECO:0000256" key="1">
    <source>
        <dbReference type="SAM" id="MobiDB-lite"/>
    </source>
</evidence>
<dbReference type="Proteomes" id="UP000179807">
    <property type="component" value="Unassembled WGS sequence"/>
</dbReference>
<proteinExistence type="predicted"/>
<keyword evidence="2" id="KW-0812">Transmembrane</keyword>
<feature type="region of interest" description="Disordered" evidence="1">
    <location>
        <begin position="479"/>
        <end position="501"/>
    </location>
</feature>
<feature type="transmembrane region" description="Helical" evidence="2">
    <location>
        <begin position="380"/>
        <end position="405"/>
    </location>
</feature>
<feature type="transmembrane region" description="Helical" evidence="2">
    <location>
        <begin position="205"/>
        <end position="231"/>
    </location>
</feature>
<feature type="transmembrane region" description="Helical" evidence="2">
    <location>
        <begin position="349"/>
        <end position="368"/>
    </location>
</feature>
<keyword evidence="4" id="KW-1185">Reference proteome</keyword>
<dbReference type="EMBL" id="MLAK01001292">
    <property type="protein sequence ID" value="OHS94775.1"/>
    <property type="molecule type" value="Genomic_DNA"/>
</dbReference>
<dbReference type="AlphaFoldDB" id="A0A1J4J949"/>
<feature type="transmembrane region" description="Helical" evidence="2">
    <location>
        <begin position="308"/>
        <end position="328"/>
    </location>
</feature>
<reference evidence="3" key="1">
    <citation type="submission" date="2016-10" db="EMBL/GenBank/DDBJ databases">
        <authorList>
            <person name="Benchimol M."/>
            <person name="Almeida L.G."/>
            <person name="Vasconcelos A.T."/>
            <person name="Perreira-Neves A."/>
            <person name="Rosa I.A."/>
            <person name="Tasca T."/>
            <person name="Bogo M.R."/>
            <person name="de Souza W."/>
        </authorList>
    </citation>
    <scope>NUCLEOTIDE SEQUENCE [LARGE SCALE GENOMIC DNA]</scope>
    <source>
        <strain evidence="3">K</strain>
    </source>
</reference>
<dbReference type="RefSeq" id="XP_068347912.1">
    <property type="nucleotide sequence ID" value="XM_068512423.1"/>
</dbReference>
<evidence type="ECO:0000256" key="2">
    <source>
        <dbReference type="SAM" id="Phobius"/>
    </source>
</evidence>
<evidence type="ECO:0000313" key="3">
    <source>
        <dbReference type="EMBL" id="OHS94775.1"/>
    </source>
</evidence>
<feature type="transmembrane region" description="Helical" evidence="2">
    <location>
        <begin position="6"/>
        <end position="28"/>
    </location>
</feature>
<organism evidence="3 4">
    <name type="scientific">Tritrichomonas foetus</name>
    <dbReference type="NCBI Taxonomy" id="1144522"/>
    <lineage>
        <taxon>Eukaryota</taxon>
        <taxon>Metamonada</taxon>
        <taxon>Parabasalia</taxon>
        <taxon>Tritrichomonadida</taxon>
        <taxon>Tritrichomonadidae</taxon>
        <taxon>Tritrichomonas</taxon>
    </lineage>
</organism>
<sequence>MNDVFLRAYIFSYEMIFLLISTCSSALISFNHQNLPSGSVLERFFDTSPADIIIDIMITNCSESCQLEIIAFEELRRKTMLTKDTNFEVKCCKQDSCEKSKLHFVKYAAVLRKTIIYTNPEDVLLDKEEILKTNHQKSKTKDKSQNNIKSFLSDSKFTPKYNAKSLRIPTKTLWTISVSNCGDSDLVVDGTISVYRQKGFLDDRLGNIVLIAVIQIVSGIFFIIFYLLSAYETTPTLTKKHKILLLCGLLFSFDGAFKIILFYLWNQNDTPNLIFSFFSSLSRAFFYCSVLYMSISGLQLPQEIPLKYFWYGIIPFLLFIEFDNRGLIHFNQRLIGRWKFGFNTKYFSFEYFGTVCITISIIIYAQLYKPSENSHNEKHHTFLALFASLLSGLLSTSIIMFIYRYNKNLIQTRKSEWVPATILPIYYFLLLVTNSWYWIEFNPTGWQTLENVHDESFTRIDVNDVQQFAFPQGDELFRPFDDSNDDNNDVDNNTDDFNETL</sequence>
<keyword evidence="2" id="KW-1133">Transmembrane helix</keyword>
<keyword evidence="2" id="KW-0472">Membrane</keyword>